<dbReference type="EMBL" id="JAIQCV010000008">
    <property type="protein sequence ID" value="KAH1074756.1"/>
    <property type="molecule type" value="Genomic_DNA"/>
</dbReference>
<proteinExistence type="predicted"/>
<dbReference type="AlphaFoldDB" id="A0A9D3VB55"/>
<evidence type="ECO:0008006" key="3">
    <source>
        <dbReference type="Google" id="ProtNLM"/>
    </source>
</evidence>
<comment type="caution">
    <text evidence="1">The sequence shown here is derived from an EMBL/GenBank/DDBJ whole genome shotgun (WGS) entry which is preliminary data.</text>
</comment>
<gene>
    <name evidence="1" type="ORF">J1N35_027084</name>
</gene>
<dbReference type="OrthoDB" id="1739308at2759"/>
<accession>A0A9D3VB55</accession>
<keyword evidence="2" id="KW-1185">Reference proteome</keyword>
<organism evidence="1 2">
    <name type="scientific">Gossypium stocksii</name>
    <dbReference type="NCBI Taxonomy" id="47602"/>
    <lineage>
        <taxon>Eukaryota</taxon>
        <taxon>Viridiplantae</taxon>
        <taxon>Streptophyta</taxon>
        <taxon>Embryophyta</taxon>
        <taxon>Tracheophyta</taxon>
        <taxon>Spermatophyta</taxon>
        <taxon>Magnoliopsida</taxon>
        <taxon>eudicotyledons</taxon>
        <taxon>Gunneridae</taxon>
        <taxon>Pentapetalae</taxon>
        <taxon>rosids</taxon>
        <taxon>malvids</taxon>
        <taxon>Malvales</taxon>
        <taxon>Malvaceae</taxon>
        <taxon>Malvoideae</taxon>
        <taxon>Gossypium</taxon>
    </lineage>
</organism>
<name>A0A9D3VB55_9ROSI</name>
<sequence>MLKLSNNVHRVLTSPITNEEKKAAIFGQGNEKAPGLDCFTAFFFKIAWGINVFVRGHCITDNTMLAYELMRGYGKRHISPRCAFKVDLQKAFDSLHWGFLFSLLRAQEFPGKVLEVD</sequence>
<dbReference type="Proteomes" id="UP000828251">
    <property type="component" value="Unassembled WGS sequence"/>
</dbReference>
<evidence type="ECO:0000313" key="2">
    <source>
        <dbReference type="Proteomes" id="UP000828251"/>
    </source>
</evidence>
<reference evidence="1 2" key="1">
    <citation type="journal article" date="2021" name="Plant Biotechnol. J.">
        <title>Multi-omics assisted identification of the key and species-specific regulatory components of drought-tolerant mechanisms in Gossypium stocksii.</title>
        <authorList>
            <person name="Yu D."/>
            <person name="Ke L."/>
            <person name="Zhang D."/>
            <person name="Wu Y."/>
            <person name="Sun Y."/>
            <person name="Mei J."/>
            <person name="Sun J."/>
            <person name="Sun Y."/>
        </authorList>
    </citation>
    <scope>NUCLEOTIDE SEQUENCE [LARGE SCALE GENOMIC DNA]</scope>
    <source>
        <strain evidence="2">cv. E1</strain>
        <tissue evidence="1">Leaf</tissue>
    </source>
</reference>
<evidence type="ECO:0000313" key="1">
    <source>
        <dbReference type="EMBL" id="KAH1074756.1"/>
    </source>
</evidence>
<protein>
    <recommendedName>
        <fullName evidence="3">Reverse transcriptase domain-containing protein</fullName>
    </recommendedName>
</protein>